<organism evidence="2 3">
    <name type="scientific">Micromonospora aurantiaca</name>
    <name type="common">nom. illeg.</name>
    <dbReference type="NCBI Taxonomy" id="47850"/>
    <lineage>
        <taxon>Bacteria</taxon>
        <taxon>Bacillati</taxon>
        <taxon>Actinomycetota</taxon>
        <taxon>Actinomycetes</taxon>
        <taxon>Micromonosporales</taxon>
        <taxon>Micromonosporaceae</taxon>
        <taxon>Micromonospora</taxon>
    </lineage>
</organism>
<reference evidence="2 3" key="2">
    <citation type="submission" date="2018-08" db="EMBL/GenBank/DDBJ databases">
        <title>Streptomyces kandeliansis sp. nov., an endophytic bacterium isolated from mangrove plant.</title>
        <authorList>
            <person name="Wang R."/>
        </authorList>
    </citation>
    <scope>NUCLEOTIDE SEQUENCE [LARGE SCALE GENOMIC DNA]</scope>
    <source>
        <strain evidence="3">H14(2018)</strain>
    </source>
</reference>
<evidence type="ECO:0000313" key="2">
    <source>
        <dbReference type="EMBL" id="AXH89382.1"/>
    </source>
</evidence>
<feature type="region of interest" description="Disordered" evidence="1">
    <location>
        <begin position="42"/>
        <end position="61"/>
    </location>
</feature>
<name>A0A6N3JVI5_9ACTN</name>
<feature type="region of interest" description="Disordered" evidence="1">
    <location>
        <begin position="1"/>
        <end position="35"/>
    </location>
</feature>
<sequence>MGLFSKKTPEPSNREYRGGCSSHDMHGPARKTMKEADKDVWAHNKRMHGGKSVGGYVERRK</sequence>
<dbReference type="Proteomes" id="UP000253958">
    <property type="component" value="Chromosome"/>
</dbReference>
<dbReference type="RefSeq" id="WP_114918936.1">
    <property type="nucleotide sequence ID" value="NZ_CBDRLW010000007.1"/>
</dbReference>
<gene>
    <name evidence="2" type="ORF">DVH21_05215</name>
</gene>
<proteinExistence type="predicted"/>
<protein>
    <submittedName>
        <fullName evidence="2">Uncharacterized protein</fullName>
    </submittedName>
</protein>
<dbReference type="EMBL" id="CP031263">
    <property type="protein sequence ID" value="AXH89382.1"/>
    <property type="molecule type" value="Genomic_DNA"/>
</dbReference>
<evidence type="ECO:0000256" key="1">
    <source>
        <dbReference type="SAM" id="MobiDB-lite"/>
    </source>
</evidence>
<feature type="compositionally biased region" description="Basic and acidic residues" evidence="1">
    <location>
        <begin position="7"/>
        <end position="35"/>
    </location>
</feature>
<accession>A0A6N3JVI5</accession>
<dbReference type="AlphaFoldDB" id="A0A6N3JVI5"/>
<reference evidence="2 3" key="1">
    <citation type="submission" date="2018-07" db="EMBL/GenBank/DDBJ databases">
        <authorList>
            <person name="Ye Y."/>
        </authorList>
    </citation>
    <scope>NUCLEOTIDE SEQUENCE [LARGE SCALE GENOMIC DNA]</scope>
    <source>
        <strain evidence="3">H14(2018)</strain>
    </source>
</reference>
<evidence type="ECO:0000313" key="3">
    <source>
        <dbReference type="Proteomes" id="UP000253958"/>
    </source>
</evidence>